<dbReference type="InterPro" id="IPR015947">
    <property type="entry name" value="PUA-like_sf"/>
</dbReference>
<evidence type="ECO:0000313" key="2">
    <source>
        <dbReference type="EMBL" id="GFE84020.1"/>
    </source>
</evidence>
<dbReference type="SUPFAM" id="SSF88697">
    <property type="entry name" value="PUA domain-like"/>
    <property type="match status" value="1"/>
</dbReference>
<keyword evidence="3" id="KW-1185">Reference proteome</keyword>
<dbReference type="RefSeq" id="WP_161815619.1">
    <property type="nucleotide sequence ID" value="NZ_BLJN01000007.1"/>
</dbReference>
<dbReference type="InterPro" id="IPR046336">
    <property type="entry name" value="Lon_prtase_N_sf"/>
</dbReference>
<sequence length="193" mass="21521">MSVVLPLFPLNTVLFPGGPLRLRIFEPRYLDMISRCMRENSSFGVALITEGREAGGTARTTVMGTTARIVDFERLDDGLLGITARGEQRFSIVDVKTQADGLNVADVELLPEEPAMEIPDDLAILAELLKQAFVQVGTAYGDEPPHFENASWVGMRLAEILPLPMPEKQQCLEMENAVERLRLLRERLDIRQA</sequence>
<accession>A0A829YLA1</accession>
<dbReference type="Proteomes" id="UP000445000">
    <property type="component" value="Unassembled WGS sequence"/>
</dbReference>
<dbReference type="Pfam" id="PF02190">
    <property type="entry name" value="LON_substr_bdg"/>
    <property type="match status" value="1"/>
</dbReference>
<gene>
    <name evidence="2" type="ORF">GCM10011487_60200</name>
</gene>
<dbReference type="AlphaFoldDB" id="A0A829YLA1"/>
<dbReference type="SMART" id="SM00464">
    <property type="entry name" value="LON"/>
    <property type="match status" value="1"/>
</dbReference>
<dbReference type="PANTHER" id="PTHR46732">
    <property type="entry name" value="ATP-DEPENDENT PROTEASE LA (LON) DOMAIN PROTEIN"/>
    <property type="match status" value="1"/>
</dbReference>
<protein>
    <recommendedName>
        <fullName evidence="1">Lon N-terminal domain-containing protein</fullName>
    </recommendedName>
</protein>
<dbReference type="Gene3D" id="2.30.130.40">
    <property type="entry name" value="LON domain-like"/>
    <property type="match status" value="1"/>
</dbReference>
<organism evidence="2 3">
    <name type="scientific">Steroidobacter agaridevorans</name>
    <dbReference type="NCBI Taxonomy" id="2695856"/>
    <lineage>
        <taxon>Bacteria</taxon>
        <taxon>Pseudomonadati</taxon>
        <taxon>Pseudomonadota</taxon>
        <taxon>Gammaproteobacteria</taxon>
        <taxon>Steroidobacterales</taxon>
        <taxon>Steroidobacteraceae</taxon>
        <taxon>Steroidobacter</taxon>
    </lineage>
</organism>
<dbReference type="PANTHER" id="PTHR46732:SF8">
    <property type="entry name" value="ATP-DEPENDENT PROTEASE LA (LON) DOMAIN PROTEIN"/>
    <property type="match status" value="1"/>
</dbReference>
<evidence type="ECO:0000313" key="3">
    <source>
        <dbReference type="Proteomes" id="UP000445000"/>
    </source>
</evidence>
<feature type="domain" description="Lon N-terminal" evidence="1">
    <location>
        <begin position="2"/>
        <end position="192"/>
    </location>
</feature>
<dbReference type="PROSITE" id="PS51787">
    <property type="entry name" value="LON_N"/>
    <property type="match status" value="1"/>
</dbReference>
<comment type="caution">
    <text evidence="2">The sequence shown here is derived from an EMBL/GenBank/DDBJ whole genome shotgun (WGS) entry which is preliminary data.</text>
</comment>
<evidence type="ECO:0000259" key="1">
    <source>
        <dbReference type="PROSITE" id="PS51787"/>
    </source>
</evidence>
<dbReference type="Gene3D" id="1.10.4060.10">
    <property type="entry name" value="BPP1347 like domain"/>
    <property type="match status" value="1"/>
</dbReference>
<proteinExistence type="predicted"/>
<dbReference type="InterPro" id="IPR003111">
    <property type="entry name" value="Lon_prtase_N"/>
</dbReference>
<reference evidence="3" key="1">
    <citation type="submission" date="2020-01" db="EMBL/GenBank/DDBJ databases">
        <title>'Steroidobacter agaridevorans' sp. nov., agar-degrading bacteria isolated from rhizosphere soils.</title>
        <authorList>
            <person name="Ikenaga M."/>
            <person name="Kataoka M."/>
            <person name="Murouchi A."/>
            <person name="Katsuragi S."/>
            <person name="Sakai M."/>
        </authorList>
    </citation>
    <scope>NUCLEOTIDE SEQUENCE [LARGE SCALE GENOMIC DNA]</scope>
    <source>
        <strain evidence="3">YU21-B</strain>
    </source>
</reference>
<name>A0A829YLA1_9GAMM</name>
<dbReference type="EMBL" id="BLJN01000007">
    <property type="protein sequence ID" value="GFE84020.1"/>
    <property type="molecule type" value="Genomic_DNA"/>
</dbReference>